<proteinExistence type="predicted"/>
<reference evidence="2" key="1">
    <citation type="journal article" date="2019" name="Int. J. Syst. Evol. Microbiol.">
        <title>The Global Catalogue of Microorganisms (GCM) 10K type strain sequencing project: providing services to taxonomists for standard genome sequencing and annotation.</title>
        <authorList>
            <consortium name="The Broad Institute Genomics Platform"/>
            <consortium name="The Broad Institute Genome Sequencing Center for Infectious Disease"/>
            <person name="Wu L."/>
            <person name="Ma J."/>
        </authorList>
    </citation>
    <scope>NUCLEOTIDE SEQUENCE [LARGE SCALE GENOMIC DNA]</scope>
    <source>
        <strain evidence="2">CCUG 55995</strain>
    </source>
</reference>
<sequence length="137" mass="15459">MMTRQRDAMETLRVWLTETVDRQDKAIANLKYSLAEFREMLRQDGVVTRDQAIAGLKADVVRLREAGERNAEAGEATQAQHSAELQRILSENHNDIHRVLEVHGSQLDHLTEGIRVIAEVVSSMAEHFPDSDESAPE</sequence>
<accession>A0ABV9I6D0</accession>
<evidence type="ECO:0000313" key="1">
    <source>
        <dbReference type="EMBL" id="MFC4637768.1"/>
    </source>
</evidence>
<name>A0ABV9I6D0_9DEIO</name>
<keyword evidence="2" id="KW-1185">Reference proteome</keyword>
<evidence type="ECO:0000313" key="2">
    <source>
        <dbReference type="Proteomes" id="UP001595952"/>
    </source>
</evidence>
<comment type="caution">
    <text evidence="1">The sequence shown here is derived from an EMBL/GenBank/DDBJ whole genome shotgun (WGS) entry which is preliminary data.</text>
</comment>
<gene>
    <name evidence="1" type="ORF">ACFO0D_05380</name>
</gene>
<organism evidence="1 2">
    <name type="scientific">Deinococcus hohokamensis</name>
    <dbReference type="NCBI Taxonomy" id="309883"/>
    <lineage>
        <taxon>Bacteria</taxon>
        <taxon>Thermotogati</taxon>
        <taxon>Deinococcota</taxon>
        <taxon>Deinococci</taxon>
        <taxon>Deinococcales</taxon>
        <taxon>Deinococcaceae</taxon>
        <taxon>Deinococcus</taxon>
    </lineage>
</organism>
<dbReference type="Proteomes" id="UP001595952">
    <property type="component" value="Unassembled WGS sequence"/>
</dbReference>
<dbReference type="EMBL" id="JBHSEI010000002">
    <property type="protein sequence ID" value="MFC4637768.1"/>
    <property type="molecule type" value="Genomic_DNA"/>
</dbReference>
<protein>
    <submittedName>
        <fullName evidence="1">Uncharacterized protein</fullName>
    </submittedName>
</protein>